<accession>A0AAD9IAE3</accession>
<proteinExistence type="predicted"/>
<feature type="domain" description="RSE1/DDB1/CPSF1 first beta-propeller" evidence="5">
    <location>
        <begin position="87"/>
        <end position="456"/>
    </location>
</feature>
<sequence>MACKLSHPGVAFLLANEICIFNNLVVARASLLQVFRTKNALAENDLAAESALSRKTSGQVDSRAIYEDDGFSFLGGGEAKPDRLVSTRLVLVAEFALCGTITGLARIRNPKKSAGAADALLLAFKDAKLSLVEWEADTHTLATVSIHYYEQEDLQGPPWAAPLSEYHNFLSSDPGSRCAALKFGARSLAILPFKQADEDMGMGDWDEALDGPRPAKDLSSEAPPHGTGQSGDTPYSPSFVLRLSNLDASLLHPVHLAFLHEYREPTFGILSSTQYRSCSLGRKDHLSYMVFTLDLQQKASTTILSVTGLPQDLFRVVSLPAPIGGALLLGSNELIHVNQAGKTNGVAVNPLAKQCTSFGLSDQSGLNLRLEDCAVEVLSPEIGEFLLVVSDGRLALLTFKVDGRTVSGLEVKMISPEAGGLVVPGRVASLTRIGRGHIFAGSEDGDSLLIGWTHKQSPSLRKKSRVSEADGDVDIEGEDDGLGDDDDDDDLYASDTAQPTMASIAHTTGKAGDMTFRVHDRLLSIAPIRAMTYGKPALQPGSETEKKAAGVSSDLQLACAVGRDGSSALAVINREIQPKVIGRFDFPEAKGFWTMRARKPWSKQVQADRDAAAAGPDFDVMAQYDKYMIVAKIDLDGYETSDVYALTAAGFESLAGTEFEPAAGFTVEAGTMGENSRIVQVLKAEVRCYDGDFGLSQIMPMLDEETGLEPRAISASIADPFLLLVRDDSSVFVGQIDDNLELEELDKEDPALASTKWLTGCLYLDTDGLFAESWTATKASGKDDILLFLLSGSGSLHIYRLPDLARPVFTTEGVSYIPPSISANYAARKGASREGIVEILVADLGDTTCSSPFMILRHANDDLTMYEPIRKQAGQGQASAGLSDTLSFRKLANTRFAKSAEEADQDEATHVPRFLPMRTCSNVGGYRTVFLPGASASFVIKSARSMPHVIGLQGVGVQAMSSFHTEGCEHGFIYADSAGMARVTQLPGQDDYDLGLSVKKVPVGEDTCALAFHPTTQSYLVGCNRRDAFELPKDDEHHREWQREEVPMKPLYPRGELKLLSPISWSVIDTIEMDPFETLLCVETLSLEVSETTNERRQLVAVGTALGRGEDQATRGRVYVYDVADVIPEPERPEYNRKLKLVAREDIARGAVTAISGVGTQGLMLVAQGQKCMVRGLKEDGTLLPVAFMDMNCHVTSVRELPGTSMCLMADAIKGVWFTGYTEEPYKLVLFGKTATTLEALNADFLPDGKDLSMIVSDADGYIHVFQFDPEHKNTIQGHLLLHRAAFNANAHGPTTSLLLPRSAAAPRALANGKTNGTSGAPAPAEAGPQLLLFGSASGVLSSLSPLSESAYRRLSSLVTQLTNLLPHTASLNPRMYRQPGAAFRPPGVDEGLGGRAMVDGSVLARWCELGTARRGDLAGRVGFAGPREVRAELDALLGWGGMAYF</sequence>
<dbReference type="InterPro" id="IPR058543">
    <property type="entry name" value="Beta-prop_RSE1/DDB1/CPSF1_2nd"/>
</dbReference>
<keyword evidence="2" id="KW-0539">Nucleus</keyword>
<dbReference type="EMBL" id="JAQQPM010000007">
    <property type="protein sequence ID" value="KAK2073828.1"/>
    <property type="molecule type" value="Genomic_DNA"/>
</dbReference>
<evidence type="ECO:0000256" key="1">
    <source>
        <dbReference type="ARBA" id="ARBA00004123"/>
    </source>
</evidence>
<evidence type="ECO:0000256" key="3">
    <source>
        <dbReference type="SAM" id="MobiDB-lite"/>
    </source>
</evidence>
<dbReference type="InterPro" id="IPR015943">
    <property type="entry name" value="WD40/YVTN_repeat-like_dom_sf"/>
</dbReference>
<dbReference type="Pfam" id="PF03178">
    <property type="entry name" value="CPSF_A"/>
    <property type="match status" value="1"/>
</dbReference>
<dbReference type="InterPro" id="IPR050358">
    <property type="entry name" value="RSE1/DDB1/CFT1"/>
</dbReference>
<dbReference type="PANTHER" id="PTHR10644">
    <property type="entry name" value="DNA REPAIR/RNA PROCESSING CPSF FAMILY"/>
    <property type="match status" value="1"/>
</dbReference>
<dbReference type="FunFam" id="2.130.10.10:FF:000625">
    <property type="entry name" value="mRNA cleavage and polyadenylation factor subunit"/>
    <property type="match status" value="1"/>
</dbReference>
<dbReference type="InterPro" id="IPR004871">
    <property type="entry name" value="RSE1/DDB1/CPSF1_C"/>
</dbReference>
<dbReference type="Proteomes" id="UP001217918">
    <property type="component" value="Unassembled WGS sequence"/>
</dbReference>
<gene>
    <name evidence="7" type="ORF">P8C59_008076</name>
</gene>
<feature type="domain" description="RSE1/DDB1/CPSF1 second beta-propeller" evidence="6">
    <location>
        <begin position="578"/>
        <end position="986"/>
    </location>
</feature>
<dbReference type="Pfam" id="PF23726">
    <property type="entry name" value="Beta-prop_RSE1_2nd"/>
    <property type="match status" value="1"/>
</dbReference>
<evidence type="ECO:0000259" key="6">
    <source>
        <dbReference type="Pfam" id="PF23726"/>
    </source>
</evidence>
<evidence type="ECO:0000259" key="4">
    <source>
        <dbReference type="Pfam" id="PF03178"/>
    </source>
</evidence>
<feature type="compositionally biased region" description="Acidic residues" evidence="3">
    <location>
        <begin position="469"/>
        <end position="491"/>
    </location>
</feature>
<evidence type="ECO:0000259" key="5">
    <source>
        <dbReference type="Pfam" id="PF10433"/>
    </source>
</evidence>
<dbReference type="Gene3D" id="2.130.10.10">
    <property type="entry name" value="YVTN repeat-like/Quinoprotein amine dehydrogenase"/>
    <property type="match status" value="2"/>
</dbReference>
<evidence type="ECO:0000313" key="8">
    <source>
        <dbReference type="Proteomes" id="UP001217918"/>
    </source>
</evidence>
<protein>
    <submittedName>
        <fullName evidence="7">Uncharacterized protein</fullName>
    </submittedName>
</protein>
<feature type="region of interest" description="Disordered" evidence="3">
    <location>
        <begin position="202"/>
        <end position="234"/>
    </location>
</feature>
<evidence type="ECO:0000313" key="7">
    <source>
        <dbReference type="EMBL" id="KAK2073828.1"/>
    </source>
</evidence>
<dbReference type="Pfam" id="PF10433">
    <property type="entry name" value="Beta-prop_RSE1_1st"/>
    <property type="match status" value="1"/>
</dbReference>
<reference evidence="7" key="1">
    <citation type="journal article" date="2023" name="Mol. Plant Microbe Interact.">
        <title>Elucidating the Obligate Nature and Biological Capacity of an Invasive Fungal Corn Pathogen.</title>
        <authorList>
            <person name="MacCready J.S."/>
            <person name="Roggenkamp E.M."/>
            <person name="Gdanetz K."/>
            <person name="Chilvers M.I."/>
        </authorList>
    </citation>
    <scope>NUCLEOTIDE SEQUENCE</scope>
    <source>
        <strain evidence="7">PM02</strain>
    </source>
</reference>
<keyword evidence="8" id="KW-1185">Reference proteome</keyword>
<comment type="caution">
    <text evidence="7">The sequence shown here is derived from an EMBL/GenBank/DDBJ whole genome shotgun (WGS) entry which is preliminary data.</text>
</comment>
<comment type="subcellular location">
    <subcellularLocation>
        <location evidence="1">Nucleus</location>
    </subcellularLocation>
</comment>
<feature type="domain" description="RSE1/DDB1/CPSF1 C-terminal" evidence="4">
    <location>
        <begin position="1055"/>
        <end position="1408"/>
    </location>
</feature>
<dbReference type="GO" id="GO:0003676">
    <property type="term" value="F:nucleic acid binding"/>
    <property type="evidence" value="ECO:0007669"/>
    <property type="project" value="InterPro"/>
</dbReference>
<evidence type="ECO:0000256" key="2">
    <source>
        <dbReference type="ARBA" id="ARBA00023242"/>
    </source>
</evidence>
<feature type="region of interest" description="Disordered" evidence="3">
    <location>
        <begin position="460"/>
        <end position="491"/>
    </location>
</feature>
<name>A0AAD9IAE3_9PEZI</name>
<dbReference type="GO" id="GO:0005634">
    <property type="term" value="C:nucleus"/>
    <property type="evidence" value="ECO:0007669"/>
    <property type="project" value="UniProtKB-SubCell"/>
</dbReference>
<organism evidence="7 8">
    <name type="scientific">Phyllachora maydis</name>
    <dbReference type="NCBI Taxonomy" id="1825666"/>
    <lineage>
        <taxon>Eukaryota</taxon>
        <taxon>Fungi</taxon>
        <taxon>Dikarya</taxon>
        <taxon>Ascomycota</taxon>
        <taxon>Pezizomycotina</taxon>
        <taxon>Sordariomycetes</taxon>
        <taxon>Sordariomycetidae</taxon>
        <taxon>Phyllachorales</taxon>
        <taxon>Phyllachoraceae</taxon>
        <taxon>Phyllachora</taxon>
    </lineage>
</organism>
<dbReference type="InterPro" id="IPR018846">
    <property type="entry name" value="Beta-prop_RSE1/DDB1/CPSF1_1st"/>
</dbReference>